<dbReference type="GeneID" id="28833142"/>
<protein>
    <submittedName>
        <fullName evidence="1">Uncharacterized protein</fullName>
    </submittedName>
</protein>
<gene>
    <name evidence="1" type="ORF">LY89DRAFT_80055</name>
</gene>
<dbReference type="InParanoid" id="A0A194X835"/>
<proteinExistence type="predicted"/>
<dbReference type="RefSeq" id="XP_018070683.1">
    <property type="nucleotide sequence ID" value="XM_018223416.1"/>
</dbReference>
<evidence type="ECO:0000313" key="2">
    <source>
        <dbReference type="Proteomes" id="UP000070700"/>
    </source>
</evidence>
<dbReference type="KEGG" id="psco:LY89DRAFT_80055"/>
<sequence>MEIRDNVRKCCWSKSASTNQETKPRIRYRESSPFTDHPTGLGCAPCRCQFFHEDRQNQQISGSSMFPHTCPIVSVSPCSLVVSALLPPRLACRLSFLLYCIYQFEFLDARRAVSRIVCTGTGHFMVGRDNLTLPREIERGLQIGECGTPPAHPIPLHLHLLHARSEESPSTCTGEDAYDVFVREECARCRVRASKVTTTPSRVTSPLLFSSPVFSQVRKYDHEFPFPSATRSSPRLTLSRLLDYDRLPYYRDAPMVAPKPLYS</sequence>
<dbReference type="AlphaFoldDB" id="A0A194X835"/>
<keyword evidence="2" id="KW-1185">Reference proteome</keyword>
<dbReference type="Proteomes" id="UP000070700">
    <property type="component" value="Unassembled WGS sequence"/>
</dbReference>
<evidence type="ECO:0000313" key="1">
    <source>
        <dbReference type="EMBL" id="KUJ16328.1"/>
    </source>
</evidence>
<organism evidence="1 2">
    <name type="scientific">Mollisia scopiformis</name>
    <name type="common">Conifer needle endophyte fungus</name>
    <name type="synonym">Phialocephala scopiformis</name>
    <dbReference type="NCBI Taxonomy" id="149040"/>
    <lineage>
        <taxon>Eukaryota</taxon>
        <taxon>Fungi</taxon>
        <taxon>Dikarya</taxon>
        <taxon>Ascomycota</taxon>
        <taxon>Pezizomycotina</taxon>
        <taxon>Leotiomycetes</taxon>
        <taxon>Helotiales</taxon>
        <taxon>Mollisiaceae</taxon>
        <taxon>Mollisia</taxon>
    </lineage>
</organism>
<dbReference type="EMBL" id="KQ947416">
    <property type="protein sequence ID" value="KUJ16328.1"/>
    <property type="molecule type" value="Genomic_DNA"/>
</dbReference>
<reference evidence="1 2" key="1">
    <citation type="submission" date="2015-10" db="EMBL/GenBank/DDBJ databases">
        <title>Full genome of DAOMC 229536 Phialocephala scopiformis, a fungal endophyte of spruce producing the potent anti-insectan compound rugulosin.</title>
        <authorList>
            <consortium name="DOE Joint Genome Institute"/>
            <person name="Walker A.K."/>
            <person name="Frasz S.L."/>
            <person name="Seifert K.A."/>
            <person name="Miller J.D."/>
            <person name="Mondo S.J."/>
            <person name="Labutti K."/>
            <person name="Lipzen A."/>
            <person name="Dockter R."/>
            <person name="Kennedy M."/>
            <person name="Grigoriev I.V."/>
            <person name="Spatafora J.W."/>
        </authorList>
    </citation>
    <scope>NUCLEOTIDE SEQUENCE [LARGE SCALE GENOMIC DNA]</scope>
    <source>
        <strain evidence="1 2">CBS 120377</strain>
    </source>
</reference>
<accession>A0A194X835</accession>
<name>A0A194X835_MOLSC</name>